<evidence type="ECO:0008006" key="4">
    <source>
        <dbReference type="Google" id="ProtNLM"/>
    </source>
</evidence>
<evidence type="ECO:0000313" key="3">
    <source>
        <dbReference type="Proteomes" id="UP000288227"/>
    </source>
</evidence>
<feature type="transmembrane region" description="Helical" evidence="1">
    <location>
        <begin position="283"/>
        <end position="300"/>
    </location>
</feature>
<dbReference type="AlphaFoldDB" id="A0A401UAW6"/>
<keyword evidence="3" id="KW-1185">Reference proteome</keyword>
<dbReference type="EMBL" id="BHXQ01000004">
    <property type="protein sequence ID" value="GCC52030.1"/>
    <property type="molecule type" value="Genomic_DNA"/>
</dbReference>
<dbReference type="OrthoDB" id="1111222at2"/>
<reference evidence="2 3" key="1">
    <citation type="submission" date="2018-11" db="EMBL/GenBank/DDBJ databases">
        <title>Chryseotalea sanarue gen. nov., sp., nov., a member of the family Cytophagaceae, isolated from a brackish lake in Hamamatsu Japan.</title>
        <authorList>
            <person name="Maejima Y."/>
            <person name="Iino T."/>
            <person name="Muraguchi Y."/>
            <person name="Fukuda K."/>
            <person name="Ohkuma M."/>
            <person name="Moriuchi R."/>
            <person name="Dohra H."/>
            <person name="Kimbara K."/>
            <person name="Shintani M."/>
        </authorList>
    </citation>
    <scope>NUCLEOTIDE SEQUENCE [LARGE SCALE GENOMIC DNA]</scope>
    <source>
        <strain evidence="2 3">Ys</strain>
    </source>
</reference>
<dbReference type="Proteomes" id="UP000288227">
    <property type="component" value="Unassembled WGS sequence"/>
</dbReference>
<accession>A0A401UAW6</accession>
<name>A0A401UAW6_9BACT</name>
<evidence type="ECO:0000313" key="2">
    <source>
        <dbReference type="EMBL" id="GCC52030.1"/>
    </source>
</evidence>
<feature type="transmembrane region" description="Helical" evidence="1">
    <location>
        <begin position="7"/>
        <end position="25"/>
    </location>
</feature>
<keyword evidence="1" id="KW-0472">Membrane</keyword>
<organism evidence="2 3">
    <name type="scientific">Chryseotalea sanaruensis</name>
    <dbReference type="NCBI Taxonomy" id="2482724"/>
    <lineage>
        <taxon>Bacteria</taxon>
        <taxon>Pseudomonadati</taxon>
        <taxon>Bacteroidota</taxon>
        <taxon>Cytophagia</taxon>
        <taxon>Cytophagales</taxon>
        <taxon>Chryseotaleaceae</taxon>
        <taxon>Chryseotalea</taxon>
    </lineage>
</organism>
<protein>
    <recommendedName>
        <fullName evidence="4">DUF4350 domain-containing protein</fullName>
    </recommendedName>
</protein>
<keyword evidence="1" id="KW-0812">Transmembrane</keyword>
<proteinExistence type="predicted"/>
<sequence>MKGNTKTTVIVLLVALVLVSLIYFINQLSEGRYNWYESYDTKSDQPYGMEFMQKLLPSYFPGATIEINKKKNLSQLINNSSSTLYFFIGHNIYLNEADEKTFLEFIQNGGTAFISTNTFPSNIISDVYSSPCVEEVLYLHSNVEKAGLNFYHPDLHNKGNYLYRFRENNTDRDYFWKSLDASAICELETSVIPLGYIVADDEYVNFFKIAVGEGFIYFHSNPVVFTNYFLTKKFNIPYTEGVLSHFEAKSIIWDEKSKVPLFSDDSKSKSPLYFILQQPSLKYAWWLFLFSVVLYLIFAAKRKQREIPVLEKKNNTSLEYVRMVAALHFQNGNHLDIARKKMKYFLYFIRQRYGIQLSVENDKSMQALAQKSNVSKELIEAIARQFHLIDRYSYTNVESDKLSQLYFAIDQFYKSCK</sequence>
<comment type="caution">
    <text evidence="2">The sequence shown here is derived from an EMBL/GenBank/DDBJ whole genome shotgun (WGS) entry which is preliminary data.</text>
</comment>
<gene>
    <name evidence="2" type="ORF">SanaruYs_22620</name>
</gene>
<keyword evidence="1" id="KW-1133">Transmembrane helix</keyword>
<dbReference type="RefSeq" id="WP_127122683.1">
    <property type="nucleotide sequence ID" value="NZ_BHXQ01000004.1"/>
</dbReference>
<evidence type="ECO:0000256" key="1">
    <source>
        <dbReference type="SAM" id="Phobius"/>
    </source>
</evidence>